<dbReference type="RefSeq" id="WP_112613970.1">
    <property type="nucleotide sequence ID" value="NZ_JBHLHV010000001.1"/>
</dbReference>
<dbReference type="Proteomes" id="UP001589643">
    <property type="component" value="Unassembled WGS sequence"/>
</dbReference>
<dbReference type="SUPFAM" id="SSF101262">
    <property type="entry name" value="Methenyltetrahydrofolate cyclohydrolase-like"/>
    <property type="match status" value="1"/>
</dbReference>
<comment type="caution">
    <text evidence="2">The sequence shown here is derived from an EMBL/GenBank/DDBJ whole genome shotgun (WGS) entry which is preliminary data.</text>
</comment>
<dbReference type="InterPro" id="IPR036178">
    <property type="entry name" value="Formintransfe-cycloase-like_sf"/>
</dbReference>
<name>A0ABV5ERY1_9MICO</name>
<dbReference type="Pfam" id="PF04961">
    <property type="entry name" value="FTCD_C"/>
    <property type="match status" value="1"/>
</dbReference>
<sequence>MSSRVALGDLLDALARDNGDPGGGAASGVVTAVAAALAQMVSRYSSAEPAADGIDDRLARLRDAAIAAADDDGRASGALGAALRPDDDPGERDRRIVDAATRAIETSAALGEIALGVWDEVRLLADVGNRHLMSDVAVAADTVAAGLGGAATNLRGGLALLRAHGDASALESAHDGLSDRLIAGRREARALADRLGEP</sequence>
<evidence type="ECO:0000313" key="2">
    <source>
        <dbReference type="EMBL" id="MFB8892713.1"/>
    </source>
</evidence>
<protein>
    <submittedName>
        <fullName evidence="2">Cyclodeaminase/cyclohydrolase family protein</fullName>
    </submittedName>
</protein>
<keyword evidence="3" id="KW-1185">Reference proteome</keyword>
<dbReference type="Gene3D" id="1.20.120.680">
    <property type="entry name" value="Formiminotetrahydrofolate cyclodeaminase monomer, up-and-down helical bundle"/>
    <property type="match status" value="1"/>
</dbReference>
<evidence type="ECO:0000313" key="3">
    <source>
        <dbReference type="Proteomes" id="UP001589643"/>
    </source>
</evidence>
<evidence type="ECO:0000259" key="1">
    <source>
        <dbReference type="Pfam" id="PF04961"/>
    </source>
</evidence>
<proteinExistence type="predicted"/>
<accession>A0ABV5ERY1</accession>
<dbReference type="EMBL" id="JBHLHV010000001">
    <property type="protein sequence ID" value="MFB8892713.1"/>
    <property type="molecule type" value="Genomic_DNA"/>
</dbReference>
<gene>
    <name evidence="2" type="ORF">AB7P39_07605</name>
</gene>
<reference evidence="2 3" key="1">
    <citation type="submission" date="2024-08" db="EMBL/GenBank/DDBJ databases">
        <title>Heavy metals resistant antinobacteria isolated from wastewater.</title>
        <authorList>
            <person name="Roman Ponce B."/>
            <person name="Blanco Mercado M.A."/>
            <person name="Avila Aldana I.N."/>
            <person name="Morales Arrieta S."/>
        </authorList>
    </citation>
    <scope>NUCLEOTIDE SEQUENCE [LARGE SCALE GENOMIC DNA]</scope>
    <source>
        <strain evidence="3">sma-1</strain>
    </source>
</reference>
<dbReference type="InterPro" id="IPR007044">
    <property type="entry name" value="Cyclodeamin/CycHdrlase"/>
</dbReference>
<organism evidence="2 3">
    <name type="scientific">Microbacterium plantarum</name>
    <dbReference type="NCBI Taxonomy" id="1816425"/>
    <lineage>
        <taxon>Bacteria</taxon>
        <taxon>Bacillati</taxon>
        <taxon>Actinomycetota</taxon>
        <taxon>Actinomycetes</taxon>
        <taxon>Micrococcales</taxon>
        <taxon>Microbacteriaceae</taxon>
        <taxon>Microbacterium</taxon>
    </lineage>
</organism>
<feature type="domain" description="Cyclodeaminase/cyclohydrolase" evidence="1">
    <location>
        <begin position="8"/>
        <end position="155"/>
    </location>
</feature>